<proteinExistence type="predicted"/>
<dbReference type="InterPro" id="IPR029068">
    <property type="entry name" value="Glyas_Bleomycin-R_OHBP_Dase"/>
</dbReference>
<dbReference type="Gene3D" id="3.10.180.10">
    <property type="entry name" value="2,3-Dihydroxybiphenyl 1,2-Dioxygenase, domain 1"/>
    <property type="match status" value="1"/>
</dbReference>
<dbReference type="PANTHER" id="PTHR21366">
    <property type="entry name" value="GLYOXALASE FAMILY PROTEIN"/>
    <property type="match status" value="1"/>
</dbReference>
<accession>A0A8K0HLM3</accession>
<dbReference type="InterPro" id="IPR037523">
    <property type="entry name" value="VOC_core"/>
</dbReference>
<dbReference type="PANTHER" id="PTHR21366:SF22">
    <property type="entry name" value="VOC DOMAIN-CONTAINING PROTEIN"/>
    <property type="match status" value="1"/>
</dbReference>
<dbReference type="CDD" id="cd07264">
    <property type="entry name" value="VOC_like"/>
    <property type="match status" value="1"/>
</dbReference>
<dbReference type="SUPFAM" id="SSF54593">
    <property type="entry name" value="Glyoxalase/Bleomycin resistance protein/Dihydroxybiphenyl dioxygenase"/>
    <property type="match status" value="1"/>
</dbReference>
<feature type="domain" description="VOC" evidence="2">
    <location>
        <begin position="8"/>
        <end position="135"/>
    </location>
</feature>
<comment type="caution">
    <text evidence="3">The sequence shown here is derived from an EMBL/GenBank/DDBJ whole genome shotgun (WGS) entry which is preliminary data.</text>
</comment>
<evidence type="ECO:0000259" key="2">
    <source>
        <dbReference type="PROSITE" id="PS51819"/>
    </source>
</evidence>
<dbReference type="Proteomes" id="UP000796880">
    <property type="component" value="Unassembled WGS sequence"/>
</dbReference>
<reference evidence="3" key="1">
    <citation type="submission" date="2020-03" db="EMBL/GenBank/DDBJ databases">
        <title>A high-quality chromosome-level genome assembly of a woody plant with both climbing and erect habits, Rhamnella rubrinervis.</title>
        <authorList>
            <person name="Lu Z."/>
            <person name="Yang Y."/>
            <person name="Zhu X."/>
            <person name="Sun Y."/>
        </authorList>
    </citation>
    <scope>NUCLEOTIDE SEQUENCE</scope>
    <source>
        <strain evidence="3">BYM</strain>
        <tissue evidence="3">Leaf</tissue>
    </source>
</reference>
<feature type="region of interest" description="Disordered" evidence="1">
    <location>
        <begin position="56"/>
        <end position="77"/>
    </location>
</feature>
<dbReference type="Pfam" id="PF00903">
    <property type="entry name" value="Glyoxalase"/>
    <property type="match status" value="1"/>
</dbReference>
<dbReference type="InterPro" id="IPR050383">
    <property type="entry name" value="GlyoxalaseI/FosfomycinResist"/>
</dbReference>
<dbReference type="OrthoDB" id="10066542at2759"/>
<gene>
    <name evidence="3" type="ORF">FNV43_RR04310</name>
</gene>
<dbReference type="EMBL" id="VOIH02000002">
    <property type="protein sequence ID" value="KAF3453869.1"/>
    <property type="molecule type" value="Genomic_DNA"/>
</dbReference>
<evidence type="ECO:0000313" key="4">
    <source>
        <dbReference type="Proteomes" id="UP000796880"/>
    </source>
</evidence>
<dbReference type="AlphaFoldDB" id="A0A8K0HLM3"/>
<dbReference type="InterPro" id="IPR004360">
    <property type="entry name" value="Glyas_Fos-R_dOase_dom"/>
</dbReference>
<name>A0A8K0HLM3_9ROSA</name>
<dbReference type="PROSITE" id="PS51819">
    <property type="entry name" value="VOC"/>
    <property type="match status" value="1"/>
</dbReference>
<evidence type="ECO:0000313" key="3">
    <source>
        <dbReference type="EMBL" id="KAF3453869.1"/>
    </source>
</evidence>
<sequence length="142" mass="15818">MASSLSPAFAYTVVYVKDVAKSVEFYAKAFGQRVRRLDESHRWAELESGQTTIAFTPRQQHETDDLTGTVKTPVGNEGERQPVEVCFAYSDVNAAYKRAVEHGAVPVSEPEDKEWGQKVGYVRDVDGIVVRLGSYVNPPKHD</sequence>
<keyword evidence="4" id="KW-1185">Reference proteome</keyword>
<evidence type="ECO:0000256" key="1">
    <source>
        <dbReference type="SAM" id="MobiDB-lite"/>
    </source>
</evidence>
<protein>
    <recommendedName>
        <fullName evidence="2">VOC domain-containing protein</fullName>
    </recommendedName>
</protein>
<organism evidence="3 4">
    <name type="scientific">Rhamnella rubrinervis</name>
    <dbReference type="NCBI Taxonomy" id="2594499"/>
    <lineage>
        <taxon>Eukaryota</taxon>
        <taxon>Viridiplantae</taxon>
        <taxon>Streptophyta</taxon>
        <taxon>Embryophyta</taxon>
        <taxon>Tracheophyta</taxon>
        <taxon>Spermatophyta</taxon>
        <taxon>Magnoliopsida</taxon>
        <taxon>eudicotyledons</taxon>
        <taxon>Gunneridae</taxon>
        <taxon>Pentapetalae</taxon>
        <taxon>rosids</taxon>
        <taxon>fabids</taxon>
        <taxon>Rosales</taxon>
        <taxon>Rhamnaceae</taxon>
        <taxon>rhamnoid group</taxon>
        <taxon>Rhamneae</taxon>
        <taxon>Rhamnella</taxon>
    </lineage>
</organism>